<evidence type="ECO:0000313" key="1">
    <source>
        <dbReference type="EMBL" id="MCQ8129226.1"/>
    </source>
</evidence>
<feature type="non-terminal residue" evidence="1">
    <location>
        <position position="1"/>
    </location>
</feature>
<proteinExistence type="predicted"/>
<sequence>VSACRRVGVSACRRVGVSACRRVDQYIDKRIDAPSRQQLTEFCELGITSRHGDRYWADCHGIYI</sequence>
<dbReference type="RefSeq" id="WP_256615650.1">
    <property type="nucleotide sequence ID" value="NZ_JANIBK010000062.1"/>
</dbReference>
<protein>
    <submittedName>
        <fullName evidence="1">Uncharacterized protein</fullName>
    </submittedName>
</protein>
<comment type="caution">
    <text evidence="1">The sequence shown here is derived from an EMBL/GenBank/DDBJ whole genome shotgun (WGS) entry which is preliminary data.</text>
</comment>
<reference evidence="1 2" key="1">
    <citation type="submission" date="2022-07" db="EMBL/GenBank/DDBJ databases">
        <title>Methylomonas rivi sp. nov., Methylomonas rosea sp. nov., Methylomonas aureus sp. nov. and Methylomonas subterranea sp. nov., four novel methanotrophs isolated from a freshwater creek and the deep terrestrial subsurface.</title>
        <authorList>
            <person name="Abin C."/>
            <person name="Sankaranarayanan K."/>
            <person name="Garner C."/>
            <person name="Sindelar R."/>
            <person name="Kotary K."/>
            <person name="Garner R."/>
            <person name="Barclay S."/>
            <person name="Lawson P."/>
            <person name="Krumholz L."/>
        </authorList>
    </citation>
    <scope>NUCLEOTIDE SEQUENCE [LARGE SCALE GENOMIC DNA]</scope>
    <source>
        <strain evidence="1 2">WSC-6</strain>
    </source>
</reference>
<dbReference type="Proteomes" id="UP001524586">
    <property type="component" value="Unassembled WGS sequence"/>
</dbReference>
<dbReference type="EMBL" id="JANIBK010000062">
    <property type="protein sequence ID" value="MCQ8129226.1"/>
    <property type="molecule type" value="Genomic_DNA"/>
</dbReference>
<accession>A0ABT1U5U3</accession>
<organism evidence="1 2">
    <name type="scientific">Methylomonas rivi</name>
    <dbReference type="NCBI Taxonomy" id="2952226"/>
    <lineage>
        <taxon>Bacteria</taxon>
        <taxon>Pseudomonadati</taxon>
        <taxon>Pseudomonadota</taxon>
        <taxon>Gammaproteobacteria</taxon>
        <taxon>Methylococcales</taxon>
        <taxon>Methylococcaceae</taxon>
        <taxon>Methylomonas</taxon>
    </lineage>
</organism>
<gene>
    <name evidence="1" type="ORF">NP596_12255</name>
</gene>
<name>A0ABT1U5U3_9GAMM</name>
<keyword evidence="2" id="KW-1185">Reference proteome</keyword>
<evidence type="ECO:0000313" key="2">
    <source>
        <dbReference type="Proteomes" id="UP001524586"/>
    </source>
</evidence>